<dbReference type="InterPro" id="IPR007688">
    <property type="entry name" value="Conjugal_tfr_TrbL/VirB6"/>
</dbReference>
<comment type="similarity">
    <text evidence="2">Belongs to the TrbL/VirB6 family.</text>
</comment>
<sequence>MISYLTDLMQTTLMEYLELVFTAVSAPLGVLLKSVALIAVLFVALNHIMQFRPVNYSVYLMWGMRYMLIYTFALVWENFNGIYTLITEIPDHYAALLVKAVAGNFAAVTHRTDILDPGRITDQYTAMDEFSHALFWMAGDFFRDTSITNLGLTFKNIGLGILMGIIGGIWTAVATIIVMIAQIGFMMALSLAPLAICMLMMEQTRQYFEAWSRFVLSFLVIPLLLAALTSIVLFFASSLLVESNAGSNNKEAYLMFACVMVAAFVLLWKLPEMGQTISGSAIGAAGVGLGRAAASFAAKGGPGMAFRGAQRIRDGAQVANAARKAGASPGRVMWSTLNGMRQSAIARQNRRDDRLSGRTRGLGGSGGGGGGGSGDGGSSSSPQSPLPSPGSRVGLAGRVLRDGFRAAMAVREAGGSRGKMLRAALGGMGKSASVRRARRTEILEARKARAAESGGRAPRRKNSRGTSPEDYEN</sequence>
<evidence type="ECO:0000256" key="5">
    <source>
        <dbReference type="ARBA" id="ARBA00023136"/>
    </source>
</evidence>
<dbReference type="AlphaFoldDB" id="A0A6N8SMD5"/>
<accession>A0A6N8SMD5</accession>
<proteinExistence type="inferred from homology"/>
<keyword evidence="3 7" id="KW-0812">Transmembrane</keyword>
<dbReference type="GO" id="GO:0016020">
    <property type="term" value="C:membrane"/>
    <property type="evidence" value="ECO:0007669"/>
    <property type="project" value="UniProtKB-SubCell"/>
</dbReference>
<dbReference type="Proteomes" id="UP000435802">
    <property type="component" value="Unassembled WGS sequence"/>
</dbReference>
<dbReference type="EMBL" id="WUMK01000014">
    <property type="protein sequence ID" value="MXN48978.1"/>
    <property type="molecule type" value="Genomic_DNA"/>
</dbReference>
<keyword evidence="5 7" id="KW-0472">Membrane</keyword>
<evidence type="ECO:0000256" key="3">
    <source>
        <dbReference type="ARBA" id="ARBA00022692"/>
    </source>
</evidence>
<evidence type="ECO:0000256" key="2">
    <source>
        <dbReference type="ARBA" id="ARBA00007802"/>
    </source>
</evidence>
<evidence type="ECO:0000313" key="9">
    <source>
        <dbReference type="Proteomes" id="UP000435802"/>
    </source>
</evidence>
<dbReference type="OrthoDB" id="8101026at2"/>
<feature type="region of interest" description="Disordered" evidence="6">
    <location>
        <begin position="446"/>
        <end position="473"/>
    </location>
</feature>
<feature type="transmembrane region" description="Helical" evidence="7">
    <location>
        <begin position="214"/>
        <end position="240"/>
    </location>
</feature>
<keyword evidence="9" id="KW-1185">Reference proteome</keyword>
<evidence type="ECO:0000256" key="4">
    <source>
        <dbReference type="ARBA" id="ARBA00022989"/>
    </source>
</evidence>
<feature type="transmembrane region" description="Helical" evidence="7">
    <location>
        <begin position="252"/>
        <end position="270"/>
    </location>
</feature>
<evidence type="ECO:0008006" key="10">
    <source>
        <dbReference type="Google" id="ProtNLM"/>
    </source>
</evidence>
<dbReference type="GO" id="GO:0030255">
    <property type="term" value="P:protein secretion by the type IV secretion system"/>
    <property type="evidence" value="ECO:0007669"/>
    <property type="project" value="InterPro"/>
</dbReference>
<dbReference type="RefSeq" id="WP_160862464.1">
    <property type="nucleotide sequence ID" value="NZ_WUMK01000014.1"/>
</dbReference>
<organism evidence="8 9">
    <name type="scientific">Shinella kummerowiae</name>
    <dbReference type="NCBI Taxonomy" id="417745"/>
    <lineage>
        <taxon>Bacteria</taxon>
        <taxon>Pseudomonadati</taxon>
        <taxon>Pseudomonadota</taxon>
        <taxon>Alphaproteobacteria</taxon>
        <taxon>Hyphomicrobiales</taxon>
        <taxon>Rhizobiaceae</taxon>
        <taxon>Shinella</taxon>
    </lineage>
</organism>
<evidence type="ECO:0000256" key="1">
    <source>
        <dbReference type="ARBA" id="ARBA00004141"/>
    </source>
</evidence>
<reference evidence="8 9" key="1">
    <citation type="submission" date="2019-12" db="EMBL/GenBank/DDBJ databases">
        <title>Shinella kummerowiae sp. nov., a symbiotic bacterium isolated from root nodules of the herbal legume Kummerowia stipulacea.</title>
        <authorList>
            <person name="Gao J."/>
        </authorList>
    </citation>
    <scope>NUCLEOTIDE SEQUENCE [LARGE SCALE GENOMIC DNA]</scope>
    <source>
        <strain evidence="8 9">CCBAU 25048</strain>
    </source>
</reference>
<comment type="subcellular location">
    <subcellularLocation>
        <location evidence="1">Membrane</location>
        <topology evidence="1">Multi-pass membrane protein</topology>
    </subcellularLocation>
</comment>
<comment type="caution">
    <text evidence="8">The sequence shown here is derived from an EMBL/GenBank/DDBJ whole genome shotgun (WGS) entry which is preliminary data.</text>
</comment>
<feature type="transmembrane region" description="Helical" evidence="7">
    <location>
        <begin position="183"/>
        <end position="202"/>
    </location>
</feature>
<protein>
    <recommendedName>
        <fullName evidence="10">Type IV secretion system protein</fullName>
    </recommendedName>
</protein>
<feature type="transmembrane region" description="Helical" evidence="7">
    <location>
        <begin position="20"/>
        <end position="45"/>
    </location>
</feature>
<dbReference type="Pfam" id="PF04610">
    <property type="entry name" value="TrbL"/>
    <property type="match status" value="1"/>
</dbReference>
<feature type="transmembrane region" description="Helical" evidence="7">
    <location>
        <begin position="157"/>
        <end position="177"/>
    </location>
</feature>
<evidence type="ECO:0000313" key="8">
    <source>
        <dbReference type="EMBL" id="MXN48978.1"/>
    </source>
</evidence>
<feature type="region of interest" description="Disordered" evidence="6">
    <location>
        <begin position="345"/>
        <end position="395"/>
    </location>
</feature>
<keyword evidence="4 7" id="KW-1133">Transmembrane helix</keyword>
<gene>
    <name evidence="8" type="ORF">GR138_27635</name>
</gene>
<evidence type="ECO:0000256" key="6">
    <source>
        <dbReference type="SAM" id="MobiDB-lite"/>
    </source>
</evidence>
<name>A0A6N8SMD5_9HYPH</name>
<evidence type="ECO:0000256" key="7">
    <source>
        <dbReference type="SAM" id="Phobius"/>
    </source>
</evidence>
<feature type="compositionally biased region" description="Gly residues" evidence="6">
    <location>
        <begin position="360"/>
        <end position="377"/>
    </location>
</feature>